<sequence>MDKCCASERDRGRQAQAELARRVRFDGEDASMSSLEKVQVLRRASRTPAGAATESSKSAPAAPETEPKAPEVSAQAAAAEVQAAQARSSAARQKGARLLKAGIKTGEVSKLVDAKEAEEEAAKAAKAPAAPTPEEACCHTGIGLEMGHRIIEET</sequence>
<feature type="compositionally biased region" description="Low complexity" evidence="1">
    <location>
        <begin position="51"/>
        <end position="77"/>
    </location>
</feature>
<feature type="region of interest" description="Disordered" evidence="1">
    <location>
        <begin position="27"/>
        <end position="77"/>
    </location>
</feature>
<accession>A0ABP0L8Z4</accession>
<protein>
    <submittedName>
        <fullName evidence="2">Uncharacterized protein</fullName>
    </submittedName>
</protein>
<keyword evidence="3" id="KW-1185">Reference proteome</keyword>
<name>A0ABP0L8Z4_9DINO</name>
<dbReference type="EMBL" id="CAXAMN010011348">
    <property type="protein sequence ID" value="CAK9035074.1"/>
    <property type="molecule type" value="Genomic_DNA"/>
</dbReference>
<comment type="caution">
    <text evidence="2">The sequence shown here is derived from an EMBL/GenBank/DDBJ whole genome shotgun (WGS) entry which is preliminary data.</text>
</comment>
<evidence type="ECO:0000313" key="2">
    <source>
        <dbReference type="EMBL" id="CAK9035074.1"/>
    </source>
</evidence>
<evidence type="ECO:0000256" key="1">
    <source>
        <dbReference type="SAM" id="MobiDB-lite"/>
    </source>
</evidence>
<proteinExistence type="predicted"/>
<gene>
    <name evidence="2" type="ORF">CCMP2556_LOCUS19762</name>
</gene>
<reference evidence="2 3" key="1">
    <citation type="submission" date="2024-02" db="EMBL/GenBank/DDBJ databases">
        <authorList>
            <person name="Chen Y."/>
            <person name="Shah S."/>
            <person name="Dougan E. K."/>
            <person name="Thang M."/>
            <person name="Chan C."/>
        </authorList>
    </citation>
    <scope>NUCLEOTIDE SEQUENCE [LARGE SCALE GENOMIC DNA]</scope>
</reference>
<dbReference type="Proteomes" id="UP001642484">
    <property type="component" value="Unassembled WGS sequence"/>
</dbReference>
<evidence type="ECO:0000313" key="3">
    <source>
        <dbReference type="Proteomes" id="UP001642484"/>
    </source>
</evidence>
<organism evidence="2 3">
    <name type="scientific">Durusdinium trenchii</name>
    <dbReference type="NCBI Taxonomy" id="1381693"/>
    <lineage>
        <taxon>Eukaryota</taxon>
        <taxon>Sar</taxon>
        <taxon>Alveolata</taxon>
        <taxon>Dinophyceae</taxon>
        <taxon>Suessiales</taxon>
        <taxon>Symbiodiniaceae</taxon>
        <taxon>Durusdinium</taxon>
    </lineage>
</organism>